<sequence length="106" mass="12047">MPSIPNPFPKPNKINNNNVQQPTNRPTPSIPSPLPLTRPKFNFFFHKETRPLRTSFFYVNPTAHVNQTAAVCIFFYLTRQYPTTPTAFSAIAAHLDLFIPILGDFS</sequence>
<comment type="caution">
    <text evidence="2">The sequence shown here is derived from an EMBL/GenBank/DDBJ whole genome shotgun (WGS) entry which is preliminary data.</text>
</comment>
<feature type="region of interest" description="Disordered" evidence="1">
    <location>
        <begin position="1"/>
        <end position="35"/>
    </location>
</feature>
<accession>A0A9J5YM03</accession>
<evidence type="ECO:0000256" key="1">
    <source>
        <dbReference type="SAM" id="MobiDB-lite"/>
    </source>
</evidence>
<dbReference type="AlphaFoldDB" id="A0A9J5YM03"/>
<feature type="compositionally biased region" description="Low complexity" evidence="1">
    <location>
        <begin position="11"/>
        <end position="27"/>
    </location>
</feature>
<gene>
    <name evidence="2" type="ORF">H5410_032787</name>
</gene>
<proteinExistence type="predicted"/>
<dbReference type="EMBL" id="JACXVP010000006">
    <property type="protein sequence ID" value="KAG5601417.1"/>
    <property type="molecule type" value="Genomic_DNA"/>
</dbReference>
<reference evidence="2 3" key="1">
    <citation type="submission" date="2020-09" db="EMBL/GenBank/DDBJ databases">
        <title>De no assembly of potato wild relative species, Solanum commersonii.</title>
        <authorList>
            <person name="Cho K."/>
        </authorList>
    </citation>
    <scope>NUCLEOTIDE SEQUENCE [LARGE SCALE GENOMIC DNA]</scope>
    <source>
        <strain evidence="2">LZ3.2</strain>
        <tissue evidence="2">Leaf</tissue>
    </source>
</reference>
<protein>
    <submittedName>
        <fullName evidence="2">Uncharacterized protein</fullName>
    </submittedName>
</protein>
<keyword evidence="3" id="KW-1185">Reference proteome</keyword>
<dbReference type="Proteomes" id="UP000824120">
    <property type="component" value="Chromosome 6"/>
</dbReference>
<evidence type="ECO:0000313" key="3">
    <source>
        <dbReference type="Proteomes" id="UP000824120"/>
    </source>
</evidence>
<feature type="compositionally biased region" description="Pro residues" evidence="1">
    <location>
        <begin position="1"/>
        <end position="10"/>
    </location>
</feature>
<name>A0A9J5YM03_SOLCO</name>
<evidence type="ECO:0000313" key="2">
    <source>
        <dbReference type="EMBL" id="KAG5601417.1"/>
    </source>
</evidence>
<organism evidence="2 3">
    <name type="scientific">Solanum commersonii</name>
    <name type="common">Commerson's wild potato</name>
    <name type="synonym">Commerson's nightshade</name>
    <dbReference type="NCBI Taxonomy" id="4109"/>
    <lineage>
        <taxon>Eukaryota</taxon>
        <taxon>Viridiplantae</taxon>
        <taxon>Streptophyta</taxon>
        <taxon>Embryophyta</taxon>
        <taxon>Tracheophyta</taxon>
        <taxon>Spermatophyta</taxon>
        <taxon>Magnoliopsida</taxon>
        <taxon>eudicotyledons</taxon>
        <taxon>Gunneridae</taxon>
        <taxon>Pentapetalae</taxon>
        <taxon>asterids</taxon>
        <taxon>lamiids</taxon>
        <taxon>Solanales</taxon>
        <taxon>Solanaceae</taxon>
        <taxon>Solanoideae</taxon>
        <taxon>Solaneae</taxon>
        <taxon>Solanum</taxon>
    </lineage>
</organism>